<reference evidence="1" key="1">
    <citation type="submission" date="2021-05" db="EMBL/GenBank/DDBJ databases">
        <authorList>
            <person name="Alioto T."/>
            <person name="Alioto T."/>
            <person name="Gomez Garrido J."/>
        </authorList>
    </citation>
    <scope>NUCLEOTIDE SEQUENCE</scope>
</reference>
<dbReference type="EMBL" id="HBUF01044070">
    <property type="protein sequence ID" value="CAG6618829.1"/>
    <property type="molecule type" value="Transcribed_RNA"/>
</dbReference>
<dbReference type="AlphaFoldDB" id="A0A8D8UL66"/>
<accession>A0A8D8UL66</accession>
<dbReference type="EMBL" id="HBUF01345796">
    <property type="protein sequence ID" value="CAG6709191.1"/>
    <property type="molecule type" value="Transcribed_RNA"/>
</dbReference>
<sequence length="144" mass="16017">MVAWDVLLLRDTYTNFSIPLVSFTLNEHELMPSHKGSVPSATLAYSWHKGSVSVCPLGHTAVLVWVQRSSTLEGSSSGCSCSAVALAVLGASSEETVAAWRRMKEMARVTAKDVEHRMAMMIWVLKLVGYQMILNRKQFWNNTN</sequence>
<organism evidence="1">
    <name type="scientific">Cacopsylla melanoneura</name>
    <dbReference type="NCBI Taxonomy" id="428564"/>
    <lineage>
        <taxon>Eukaryota</taxon>
        <taxon>Metazoa</taxon>
        <taxon>Ecdysozoa</taxon>
        <taxon>Arthropoda</taxon>
        <taxon>Hexapoda</taxon>
        <taxon>Insecta</taxon>
        <taxon>Pterygota</taxon>
        <taxon>Neoptera</taxon>
        <taxon>Paraneoptera</taxon>
        <taxon>Hemiptera</taxon>
        <taxon>Sternorrhyncha</taxon>
        <taxon>Psylloidea</taxon>
        <taxon>Psyllidae</taxon>
        <taxon>Psyllinae</taxon>
        <taxon>Cacopsylla</taxon>
    </lineage>
</organism>
<dbReference type="EMBL" id="HBUF01345795">
    <property type="protein sequence ID" value="CAG6709190.1"/>
    <property type="molecule type" value="Transcribed_RNA"/>
</dbReference>
<protein>
    <submittedName>
        <fullName evidence="1">Uncharacterized protein</fullName>
    </submittedName>
</protein>
<proteinExistence type="predicted"/>
<evidence type="ECO:0000313" key="1">
    <source>
        <dbReference type="EMBL" id="CAG6709191.1"/>
    </source>
</evidence>
<name>A0A8D8UL66_9HEMI</name>